<keyword evidence="3" id="KW-0539">Nucleus</keyword>
<dbReference type="GO" id="GO:0003712">
    <property type="term" value="F:transcription coregulator activity"/>
    <property type="evidence" value="ECO:0007669"/>
    <property type="project" value="TreeGrafter"/>
</dbReference>
<evidence type="ECO:0000259" key="4">
    <source>
        <dbReference type="PROSITE" id="PS51437"/>
    </source>
</evidence>
<keyword evidence="6" id="KW-1185">Reference proteome</keyword>
<evidence type="ECO:0000256" key="3">
    <source>
        <dbReference type="ARBA" id="ARBA00023242"/>
    </source>
</evidence>
<evidence type="ECO:0000256" key="1">
    <source>
        <dbReference type="ARBA" id="ARBA00004123"/>
    </source>
</evidence>
<dbReference type="GO" id="GO:0003690">
    <property type="term" value="F:double-stranded DNA binding"/>
    <property type="evidence" value="ECO:0007669"/>
    <property type="project" value="TreeGrafter"/>
</dbReference>
<evidence type="ECO:0000313" key="6">
    <source>
        <dbReference type="Proteomes" id="UP001054252"/>
    </source>
</evidence>
<dbReference type="Proteomes" id="UP001054252">
    <property type="component" value="Unassembled WGS sequence"/>
</dbReference>
<keyword evidence="2" id="KW-0804">Transcription</keyword>
<comment type="subcellular location">
    <subcellularLocation>
        <location evidence="1">Nucleus</location>
    </subcellularLocation>
</comment>
<dbReference type="EMBL" id="BPVZ01000321">
    <property type="protein sequence ID" value="GKV49832.1"/>
    <property type="molecule type" value="Genomic_DNA"/>
</dbReference>
<protein>
    <recommendedName>
        <fullName evidence="4">CG-1 domain-containing protein</fullName>
    </recommendedName>
</protein>
<evidence type="ECO:0000256" key="2">
    <source>
        <dbReference type="ARBA" id="ARBA00023163"/>
    </source>
</evidence>
<dbReference type="SMART" id="SM01076">
    <property type="entry name" value="CG-1"/>
    <property type="match status" value="1"/>
</dbReference>
<gene>
    <name evidence="5" type="ORF">SLEP1_g56561</name>
</gene>
<feature type="domain" description="CG-1" evidence="4">
    <location>
        <begin position="1"/>
        <end position="53"/>
    </location>
</feature>
<dbReference type="AlphaFoldDB" id="A0AAV5MJZ2"/>
<comment type="caution">
    <text evidence="5">The sequence shown here is derived from an EMBL/GenBank/DDBJ whole genome shotgun (WGS) entry which is preliminary data.</text>
</comment>
<evidence type="ECO:0000313" key="5">
    <source>
        <dbReference type="EMBL" id="GKV49832.1"/>
    </source>
</evidence>
<reference evidence="5 6" key="1">
    <citation type="journal article" date="2021" name="Commun. Biol.">
        <title>The genome of Shorea leprosula (Dipterocarpaceae) highlights the ecological relevance of drought in aseasonal tropical rainforests.</title>
        <authorList>
            <person name="Ng K.K.S."/>
            <person name="Kobayashi M.J."/>
            <person name="Fawcett J.A."/>
            <person name="Hatakeyama M."/>
            <person name="Paape T."/>
            <person name="Ng C.H."/>
            <person name="Ang C.C."/>
            <person name="Tnah L.H."/>
            <person name="Lee C.T."/>
            <person name="Nishiyama T."/>
            <person name="Sese J."/>
            <person name="O'Brien M.J."/>
            <person name="Copetti D."/>
            <person name="Mohd Noor M.I."/>
            <person name="Ong R.C."/>
            <person name="Putra M."/>
            <person name="Sireger I.Z."/>
            <person name="Indrioko S."/>
            <person name="Kosugi Y."/>
            <person name="Izuno A."/>
            <person name="Isagi Y."/>
            <person name="Lee S.L."/>
            <person name="Shimizu K.K."/>
        </authorList>
    </citation>
    <scope>NUCLEOTIDE SEQUENCE [LARGE SCALE GENOMIC DNA]</scope>
    <source>
        <strain evidence="5">214</strain>
    </source>
</reference>
<organism evidence="5 6">
    <name type="scientific">Rubroshorea leprosula</name>
    <dbReference type="NCBI Taxonomy" id="152421"/>
    <lineage>
        <taxon>Eukaryota</taxon>
        <taxon>Viridiplantae</taxon>
        <taxon>Streptophyta</taxon>
        <taxon>Embryophyta</taxon>
        <taxon>Tracheophyta</taxon>
        <taxon>Spermatophyta</taxon>
        <taxon>Magnoliopsida</taxon>
        <taxon>eudicotyledons</taxon>
        <taxon>Gunneridae</taxon>
        <taxon>Pentapetalae</taxon>
        <taxon>rosids</taxon>
        <taxon>malvids</taxon>
        <taxon>Malvales</taxon>
        <taxon>Dipterocarpaceae</taxon>
        <taxon>Rubroshorea</taxon>
    </lineage>
</organism>
<dbReference type="InterPro" id="IPR005559">
    <property type="entry name" value="CG-1_dom"/>
</dbReference>
<dbReference type="GO" id="GO:0005634">
    <property type="term" value="C:nucleus"/>
    <property type="evidence" value="ECO:0007669"/>
    <property type="project" value="UniProtKB-SubCell"/>
</dbReference>
<dbReference type="GO" id="GO:0006357">
    <property type="term" value="P:regulation of transcription by RNA polymerase II"/>
    <property type="evidence" value="ECO:0007669"/>
    <property type="project" value="TreeGrafter"/>
</dbReference>
<dbReference type="Pfam" id="PF03859">
    <property type="entry name" value="CG-1"/>
    <property type="match status" value="1"/>
</dbReference>
<proteinExistence type="predicted"/>
<dbReference type="PANTHER" id="PTHR23335">
    <property type="entry name" value="CALMODULIN-BINDING TRANSCRIPTION ACTIVATOR CAMTA"/>
    <property type="match status" value="1"/>
</dbReference>
<accession>A0AAV5MJZ2</accession>
<dbReference type="PANTHER" id="PTHR23335:SF1">
    <property type="entry name" value="CALMODULIN-BINDING TRANSCRIPTION ACTIVATOR, ISOFORM F"/>
    <property type="match status" value="1"/>
</dbReference>
<dbReference type="PROSITE" id="PS51437">
    <property type="entry name" value="CG_1"/>
    <property type="match status" value="1"/>
</dbReference>
<sequence>MEAHQKLKVGSTVDLNCYYAHGQENENFQRRCYWMLKGDFSHIALVHYRKVTS</sequence>
<name>A0AAV5MJZ2_9ROSI</name>